<feature type="transmembrane region" description="Helical" evidence="6">
    <location>
        <begin position="165"/>
        <end position="182"/>
    </location>
</feature>
<protein>
    <submittedName>
        <fullName evidence="7">Unannotated protein</fullName>
    </submittedName>
</protein>
<keyword evidence="3 6" id="KW-0812">Transmembrane</keyword>
<dbReference type="GO" id="GO:0016787">
    <property type="term" value="F:hydrolase activity"/>
    <property type="evidence" value="ECO:0007669"/>
    <property type="project" value="TreeGrafter"/>
</dbReference>
<feature type="transmembrane region" description="Helical" evidence="6">
    <location>
        <begin position="194"/>
        <end position="213"/>
    </location>
</feature>
<evidence type="ECO:0000256" key="4">
    <source>
        <dbReference type="ARBA" id="ARBA00022989"/>
    </source>
</evidence>
<dbReference type="GO" id="GO:0016020">
    <property type="term" value="C:membrane"/>
    <property type="evidence" value="ECO:0007669"/>
    <property type="project" value="UniProtKB-SubCell"/>
</dbReference>
<feature type="transmembrane region" description="Helical" evidence="6">
    <location>
        <begin position="57"/>
        <end position="76"/>
    </location>
</feature>
<evidence type="ECO:0000256" key="2">
    <source>
        <dbReference type="ARBA" id="ARBA00007375"/>
    </source>
</evidence>
<dbReference type="AlphaFoldDB" id="A0A6J6QT34"/>
<organism evidence="7">
    <name type="scientific">freshwater metagenome</name>
    <dbReference type="NCBI Taxonomy" id="449393"/>
    <lineage>
        <taxon>unclassified sequences</taxon>
        <taxon>metagenomes</taxon>
        <taxon>ecological metagenomes</taxon>
    </lineage>
</organism>
<evidence type="ECO:0000256" key="3">
    <source>
        <dbReference type="ARBA" id="ARBA00022692"/>
    </source>
</evidence>
<dbReference type="PANTHER" id="PTHR31885:SF6">
    <property type="entry name" value="GH04784P"/>
    <property type="match status" value="1"/>
</dbReference>
<sequence>MTNQVFYALIGLTLIVAAADWWVTIIGPAKAEFVLKPLTMLVLIAATVALPDPSSNLARWAIVVALVFSMLGDVFLLSENRFFLQGLLAFFVAHLAYIYALAQLDATLQLALVGLVLVLIANAIVGRRIIAGVRAKDSAMVVPVIAYLGVVSAMVVAAVATGNPWAIGGALLFFGSDAGIGWHRFVAPFKHRDAFVIVTYHLGQVGLVLSLTIPF</sequence>
<feature type="transmembrane region" description="Helical" evidence="6">
    <location>
        <begin position="138"/>
        <end position="159"/>
    </location>
</feature>
<comment type="similarity">
    <text evidence="2">Belongs to the TMEM86 family.</text>
</comment>
<dbReference type="PANTHER" id="PTHR31885">
    <property type="entry name" value="GH04784P"/>
    <property type="match status" value="1"/>
</dbReference>
<feature type="transmembrane region" description="Helical" evidence="6">
    <location>
        <begin position="6"/>
        <end position="26"/>
    </location>
</feature>
<comment type="subcellular location">
    <subcellularLocation>
        <location evidence="1">Membrane</location>
        <topology evidence="1">Multi-pass membrane protein</topology>
    </subcellularLocation>
</comment>
<keyword evidence="5 6" id="KW-0472">Membrane</keyword>
<proteinExistence type="inferred from homology"/>
<evidence type="ECO:0000313" key="7">
    <source>
        <dbReference type="EMBL" id="CAB4714039.1"/>
    </source>
</evidence>
<name>A0A6J6QT34_9ZZZZ</name>
<evidence type="ECO:0000256" key="5">
    <source>
        <dbReference type="ARBA" id="ARBA00023136"/>
    </source>
</evidence>
<dbReference type="Pfam" id="PF07947">
    <property type="entry name" value="YhhN"/>
    <property type="match status" value="1"/>
</dbReference>
<evidence type="ECO:0000256" key="1">
    <source>
        <dbReference type="ARBA" id="ARBA00004141"/>
    </source>
</evidence>
<keyword evidence="4 6" id="KW-1133">Transmembrane helix</keyword>
<dbReference type="EMBL" id="CAEZXS010000248">
    <property type="protein sequence ID" value="CAB4714039.1"/>
    <property type="molecule type" value="Genomic_DNA"/>
</dbReference>
<reference evidence="7" key="1">
    <citation type="submission" date="2020-05" db="EMBL/GenBank/DDBJ databases">
        <authorList>
            <person name="Chiriac C."/>
            <person name="Salcher M."/>
            <person name="Ghai R."/>
            <person name="Kavagutti S V."/>
        </authorList>
    </citation>
    <scope>NUCLEOTIDE SEQUENCE</scope>
</reference>
<evidence type="ECO:0000256" key="6">
    <source>
        <dbReference type="SAM" id="Phobius"/>
    </source>
</evidence>
<gene>
    <name evidence="7" type="ORF">UFOPK2582_01578</name>
</gene>
<accession>A0A6J6QT34</accession>
<feature type="transmembrane region" description="Helical" evidence="6">
    <location>
        <begin position="33"/>
        <end position="51"/>
    </location>
</feature>
<dbReference type="InterPro" id="IPR012506">
    <property type="entry name" value="TMEM86B-like"/>
</dbReference>
<feature type="transmembrane region" description="Helical" evidence="6">
    <location>
        <begin position="83"/>
        <end position="102"/>
    </location>
</feature>
<feature type="transmembrane region" description="Helical" evidence="6">
    <location>
        <begin position="108"/>
        <end position="126"/>
    </location>
</feature>